<name>A0A9W7DPR6_9STRA</name>
<protein>
    <submittedName>
        <fullName evidence="2">Uncharacterized protein</fullName>
    </submittedName>
</protein>
<evidence type="ECO:0000313" key="3">
    <source>
        <dbReference type="Proteomes" id="UP001165122"/>
    </source>
</evidence>
<evidence type="ECO:0000256" key="1">
    <source>
        <dbReference type="SAM" id="MobiDB-lite"/>
    </source>
</evidence>
<proteinExistence type="predicted"/>
<organism evidence="2 3">
    <name type="scientific">Triparma laevis f. longispina</name>
    <dbReference type="NCBI Taxonomy" id="1714387"/>
    <lineage>
        <taxon>Eukaryota</taxon>
        <taxon>Sar</taxon>
        <taxon>Stramenopiles</taxon>
        <taxon>Ochrophyta</taxon>
        <taxon>Bolidophyceae</taxon>
        <taxon>Parmales</taxon>
        <taxon>Triparmaceae</taxon>
        <taxon>Triparma</taxon>
    </lineage>
</organism>
<dbReference type="EMBL" id="BRXW01000398">
    <property type="protein sequence ID" value="GMH50778.1"/>
    <property type="molecule type" value="Genomic_DNA"/>
</dbReference>
<feature type="region of interest" description="Disordered" evidence="1">
    <location>
        <begin position="17"/>
        <end position="39"/>
    </location>
</feature>
<reference evidence="3" key="1">
    <citation type="journal article" date="2023" name="Commun. Biol.">
        <title>Genome analysis of Parmales, the sister group of diatoms, reveals the evolutionary specialization of diatoms from phago-mixotrophs to photoautotrophs.</title>
        <authorList>
            <person name="Ban H."/>
            <person name="Sato S."/>
            <person name="Yoshikawa S."/>
            <person name="Yamada K."/>
            <person name="Nakamura Y."/>
            <person name="Ichinomiya M."/>
            <person name="Sato N."/>
            <person name="Blanc-Mathieu R."/>
            <person name="Endo H."/>
            <person name="Kuwata A."/>
            <person name="Ogata H."/>
        </authorList>
    </citation>
    <scope>NUCLEOTIDE SEQUENCE [LARGE SCALE GENOMIC DNA]</scope>
    <source>
        <strain evidence="3">NIES 3700</strain>
    </source>
</reference>
<dbReference type="AlphaFoldDB" id="A0A9W7DPR6"/>
<evidence type="ECO:0000313" key="2">
    <source>
        <dbReference type="EMBL" id="GMH50778.1"/>
    </source>
</evidence>
<keyword evidence="3" id="KW-1185">Reference proteome</keyword>
<sequence>MADLYPTSIQRFLRDPTQKSSKLPNFVSPPPVTVPPPVTSSGLVCVDGAGAGGDKGMDEFEQRMFKGIQLILFRNLHRAETEGVKEPEMNRTWLAYMNDALHLVWVSKNLSCGESKMESVNLSRVVDVDEDLVK</sequence>
<dbReference type="OrthoDB" id="10417333at2759"/>
<feature type="non-terminal residue" evidence="2">
    <location>
        <position position="134"/>
    </location>
</feature>
<comment type="caution">
    <text evidence="2">The sequence shown here is derived from an EMBL/GenBank/DDBJ whole genome shotgun (WGS) entry which is preliminary data.</text>
</comment>
<feature type="compositionally biased region" description="Pro residues" evidence="1">
    <location>
        <begin position="27"/>
        <end position="38"/>
    </location>
</feature>
<gene>
    <name evidence="2" type="ORF">TrLO_g5681</name>
</gene>
<accession>A0A9W7DPR6</accession>
<dbReference type="Proteomes" id="UP001165122">
    <property type="component" value="Unassembled WGS sequence"/>
</dbReference>